<evidence type="ECO:0000259" key="2">
    <source>
        <dbReference type="Pfam" id="PF01471"/>
    </source>
</evidence>
<feature type="compositionally biased region" description="Basic and acidic residues" evidence="1">
    <location>
        <begin position="1"/>
        <end position="12"/>
    </location>
</feature>
<dbReference type="InterPro" id="IPR036365">
    <property type="entry name" value="PGBD-like_sf"/>
</dbReference>
<dbReference type="InterPro" id="IPR002477">
    <property type="entry name" value="Peptidoglycan-bd-like"/>
</dbReference>
<feature type="domain" description="Peptidoglycan binding-like" evidence="2">
    <location>
        <begin position="184"/>
        <end position="238"/>
    </location>
</feature>
<dbReference type="InterPro" id="IPR036366">
    <property type="entry name" value="PGBDSf"/>
</dbReference>
<dbReference type="SUPFAM" id="SSF47090">
    <property type="entry name" value="PGBD-like"/>
    <property type="match status" value="1"/>
</dbReference>
<dbReference type="Pfam" id="PF01471">
    <property type="entry name" value="PG_binding_1"/>
    <property type="match status" value="1"/>
</dbReference>
<dbReference type="EMBL" id="JBHTND010000007">
    <property type="protein sequence ID" value="MFD1301405.1"/>
    <property type="molecule type" value="Genomic_DNA"/>
</dbReference>
<feature type="region of interest" description="Disordered" evidence="1">
    <location>
        <begin position="97"/>
        <end position="155"/>
    </location>
</feature>
<feature type="compositionally biased region" description="Low complexity" evidence="1">
    <location>
        <begin position="141"/>
        <end position="155"/>
    </location>
</feature>
<accession>A0ABW3WXV6</accession>
<feature type="region of interest" description="Disordered" evidence="1">
    <location>
        <begin position="1"/>
        <end position="39"/>
    </location>
</feature>
<dbReference type="Gene3D" id="1.10.101.10">
    <property type="entry name" value="PGBD-like superfamily/PGBD"/>
    <property type="match status" value="1"/>
</dbReference>
<feature type="compositionally biased region" description="Low complexity" evidence="1">
    <location>
        <begin position="110"/>
        <end position="122"/>
    </location>
</feature>
<feature type="compositionally biased region" description="Basic and acidic residues" evidence="1">
    <location>
        <begin position="123"/>
        <end position="136"/>
    </location>
</feature>
<evidence type="ECO:0000313" key="4">
    <source>
        <dbReference type="Proteomes" id="UP001597176"/>
    </source>
</evidence>
<proteinExistence type="predicted"/>
<name>A0ABW3WXV6_9HYPH</name>
<organism evidence="3 4">
    <name type="scientific">Methylobacterium marchantiae</name>
    <dbReference type="NCBI Taxonomy" id="600331"/>
    <lineage>
        <taxon>Bacteria</taxon>
        <taxon>Pseudomonadati</taxon>
        <taxon>Pseudomonadota</taxon>
        <taxon>Alphaproteobacteria</taxon>
        <taxon>Hyphomicrobiales</taxon>
        <taxon>Methylobacteriaceae</taxon>
        <taxon>Methylobacterium</taxon>
    </lineage>
</organism>
<evidence type="ECO:0000256" key="1">
    <source>
        <dbReference type="SAM" id="MobiDB-lite"/>
    </source>
</evidence>
<comment type="caution">
    <text evidence="3">The sequence shown here is derived from an EMBL/GenBank/DDBJ whole genome shotgun (WGS) entry which is preliminary data.</text>
</comment>
<sequence>MREPLPKRDQREIVVPARGAQSVPPRRKPAAGPTRRPASGWFRTMGSAIGGFGRLCLRRPGEVIGSVVALGAVAAVAMNALGFQGGPHPAPIFPTLGKSAGNAPPAKSQAARPAEPARLAEAPPRKVEVPKAEPVPEQKTASVPEPVKPAAKPAVAAAPTTKRDVIAEIIKAGETTASVTPKSDAAVAQAQRALVKLGYGPLEADGVLGPGTRAAIEKFERDRKLPVKGVAAGRTLRELASRAGSTKG</sequence>
<keyword evidence="4" id="KW-1185">Reference proteome</keyword>
<dbReference type="Proteomes" id="UP001597176">
    <property type="component" value="Unassembled WGS sequence"/>
</dbReference>
<dbReference type="RefSeq" id="WP_238204922.1">
    <property type="nucleotide sequence ID" value="NZ_JBHTND010000007.1"/>
</dbReference>
<protein>
    <submittedName>
        <fullName evidence="3">Peptidoglycan-binding protein</fullName>
    </submittedName>
</protein>
<evidence type="ECO:0000313" key="3">
    <source>
        <dbReference type="EMBL" id="MFD1301405.1"/>
    </source>
</evidence>
<reference evidence="4" key="1">
    <citation type="journal article" date="2019" name="Int. J. Syst. Evol. Microbiol.">
        <title>The Global Catalogue of Microorganisms (GCM) 10K type strain sequencing project: providing services to taxonomists for standard genome sequencing and annotation.</title>
        <authorList>
            <consortium name="The Broad Institute Genomics Platform"/>
            <consortium name="The Broad Institute Genome Sequencing Center for Infectious Disease"/>
            <person name="Wu L."/>
            <person name="Ma J."/>
        </authorList>
    </citation>
    <scope>NUCLEOTIDE SEQUENCE [LARGE SCALE GENOMIC DNA]</scope>
    <source>
        <strain evidence="4">CCUG 56108</strain>
    </source>
</reference>
<gene>
    <name evidence="3" type="ORF">ACFQ4G_07365</name>
</gene>